<dbReference type="GO" id="GO:0045467">
    <property type="term" value="P:R7 cell development"/>
    <property type="evidence" value="ECO:0007669"/>
    <property type="project" value="UniProtKB-ARBA"/>
</dbReference>
<dbReference type="Pfam" id="PF00651">
    <property type="entry name" value="BTB"/>
    <property type="match status" value="1"/>
</dbReference>
<dbReference type="AlphaFoldDB" id="A0AAV2R4R8"/>
<proteinExistence type="predicted"/>
<evidence type="ECO:0000313" key="8">
    <source>
        <dbReference type="EMBL" id="CAL4111660.1"/>
    </source>
</evidence>
<dbReference type="Proteomes" id="UP001497623">
    <property type="component" value="Unassembled WGS sequence"/>
</dbReference>
<dbReference type="GO" id="GO:0008406">
    <property type="term" value="P:gonad development"/>
    <property type="evidence" value="ECO:0007669"/>
    <property type="project" value="UniProtKB-ARBA"/>
</dbReference>
<reference evidence="8 9" key="1">
    <citation type="submission" date="2024-05" db="EMBL/GenBank/DDBJ databases">
        <authorList>
            <person name="Wallberg A."/>
        </authorList>
    </citation>
    <scope>NUCLEOTIDE SEQUENCE [LARGE SCALE GENOMIC DNA]</scope>
</reference>
<dbReference type="InterPro" id="IPR051095">
    <property type="entry name" value="Dros_DevTransReg"/>
</dbReference>
<feature type="region of interest" description="Disordered" evidence="6">
    <location>
        <begin position="127"/>
        <end position="193"/>
    </location>
</feature>
<dbReference type="InterPro" id="IPR000210">
    <property type="entry name" value="BTB/POZ_dom"/>
</dbReference>
<evidence type="ECO:0000256" key="3">
    <source>
        <dbReference type="ARBA" id="ARBA00022902"/>
    </source>
</evidence>
<evidence type="ECO:0000256" key="4">
    <source>
        <dbReference type="ARBA" id="ARBA00023242"/>
    </source>
</evidence>
<evidence type="ECO:0000259" key="7">
    <source>
        <dbReference type="PROSITE" id="PS50097"/>
    </source>
</evidence>
<dbReference type="GO" id="GO:0006357">
    <property type="term" value="P:regulation of transcription by RNA polymerase II"/>
    <property type="evidence" value="ECO:0007669"/>
    <property type="project" value="TreeGrafter"/>
</dbReference>
<comment type="caution">
    <text evidence="8">The sequence shown here is derived from an EMBL/GenBank/DDBJ whole genome shotgun (WGS) entry which is preliminary data.</text>
</comment>
<dbReference type="GO" id="GO:0007464">
    <property type="term" value="P:R3/R4 cell fate commitment"/>
    <property type="evidence" value="ECO:0007669"/>
    <property type="project" value="UniProtKB-ARBA"/>
</dbReference>
<comment type="function">
    <text evidence="5">Putative transcription factor required for axon growth and guidance in the central and peripheral nervous systems. Repels CNS axons away from the midline by promoting the expression of the midline repellent sli and its receptor robo.</text>
</comment>
<evidence type="ECO:0000256" key="6">
    <source>
        <dbReference type="SAM" id="MobiDB-lite"/>
    </source>
</evidence>
<name>A0AAV2R4R8_MEGNR</name>
<dbReference type="PANTHER" id="PTHR23110:SF111">
    <property type="entry name" value="LONGITUDINALS LACKING PROTEIN, ISOFORMS F_I_K_T"/>
    <property type="match status" value="1"/>
</dbReference>
<dbReference type="InterPro" id="IPR011333">
    <property type="entry name" value="SKP1/BTB/POZ_sf"/>
</dbReference>
<dbReference type="GO" id="GO:0016199">
    <property type="term" value="P:axon midline choice point recognition"/>
    <property type="evidence" value="ECO:0007669"/>
    <property type="project" value="UniProtKB-ARBA"/>
</dbReference>
<accession>A0AAV2R4R8</accession>
<evidence type="ECO:0000256" key="2">
    <source>
        <dbReference type="ARBA" id="ARBA00022782"/>
    </source>
</evidence>
<feature type="domain" description="BTB" evidence="7">
    <location>
        <begin position="31"/>
        <end position="96"/>
    </location>
</feature>
<keyword evidence="9" id="KW-1185">Reference proteome</keyword>
<dbReference type="GO" id="GO:0007526">
    <property type="term" value="P:larval somatic muscle development"/>
    <property type="evidence" value="ECO:0007669"/>
    <property type="project" value="UniProtKB-ARBA"/>
</dbReference>
<sequence>MESRQSSLKWDNHKSTFFENLKILREKSDYTDSTLAVEGHFYPVHKLVMSSCSEYFRDIFEVTSCKSPVIVLKDVRKYDIEALLDYIYLGEVNIYHKDLASVLKTAECLRIKGLAFTDESSKIHVNSSSYDDALRDSPPPKRQRQNSSNMPPHAVSAVPYPQDNHPVIKVERDFSEGQKQTVRGEIDYEESAS</sequence>
<keyword evidence="2" id="KW-0221">Differentiation</keyword>
<evidence type="ECO:0000256" key="5">
    <source>
        <dbReference type="ARBA" id="ARBA00037382"/>
    </source>
</evidence>
<evidence type="ECO:0000256" key="1">
    <source>
        <dbReference type="ARBA" id="ARBA00022473"/>
    </source>
</evidence>
<dbReference type="PROSITE" id="PS50097">
    <property type="entry name" value="BTB"/>
    <property type="match status" value="1"/>
</dbReference>
<dbReference type="CDD" id="cd18315">
    <property type="entry name" value="BTB_POZ_BAB-like"/>
    <property type="match status" value="1"/>
</dbReference>
<protein>
    <recommendedName>
        <fullName evidence="7">BTB domain-containing protein</fullName>
    </recommendedName>
</protein>
<dbReference type="GO" id="GO:0048813">
    <property type="term" value="P:dendrite morphogenesis"/>
    <property type="evidence" value="ECO:0007669"/>
    <property type="project" value="UniProtKB-ARBA"/>
</dbReference>
<feature type="non-terminal residue" evidence="8">
    <location>
        <position position="193"/>
    </location>
</feature>
<dbReference type="GO" id="GO:0035167">
    <property type="term" value="P:larval lymph gland hemopoiesis"/>
    <property type="evidence" value="ECO:0007669"/>
    <property type="project" value="UniProtKB-ARBA"/>
</dbReference>
<dbReference type="Gene3D" id="3.30.710.10">
    <property type="entry name" value="Potassium Channel Kv1.1, Chain A"/>
    <property type="match status" value="1"/>
</dbReference>
<organism evidence="8 9">
    <name type="scientific">Meganyctiphanes norvegica</name>
    <name type="common">Northern krill</name>
    <name type="synonym">Thysanopoda norvegica</name>
    <dbReference type="NCBI Taxonomy" id="48144"/>
    <lineage>
        <taxon>Eukaryota</taxon>
        <taxon>Metazoa</taxon>
        <taxon>Ecdysozoa</taxon>
        <taxon>Arthropoda</taxon>
        <taxon>Crustacea</taxon>
        <taxon>Multicrustacea</taxon>
        <taxon>Malacostraca</taxon>
        <taxon>Eumalacostraca</taxon>
        <taxon>Eucarida</taxon>
        <taxon>Euphausiacea</taxon>
        <taxon>Euphausiidae</taxon>
        <taxon>Meganyctiphanes</taxon>
    </lineage>
</organism>
<evidence type="ECO:0000313" key="9">
    <source>
        <dbReference type="Proteomes" id="UP001497623"/>
    </source>
</evidence>
<keyword evidence="1" id="KW-0217">Developmental protein</keyword>
<dbReference type="EMBL" id="CAXKWB010014763">
    <property type="protein sequence ID" value="CAL4111660.1"/>
    <property type="molecule type" value="Genomic_DNA"/>
</dbReference>
<dbReference type="PANTHER" id="PTHR23110">
    <property type="entry name" value="BTB DOMAIN TRANSCRIPTION FACTOR"/>
    <property type="match status" value="1"/>
</dbReference>
<feature type="compositionally biased region" description="Basic and acidic residues" evidence="6">
    <location>
        <begin position="166"/>
        <end position="186"/>
    </location>
</feature>
<dbReference type="SUPFAM" id="SSF54695">
    <property type="entry name" value="POZ domain"/>
    <property type="match status" value="1"/>
</dbReference>
<dbReference type="GO" id="GO:0005634">
    <property type="term" value="C:nucleus"/>
    <property type="evidence" value="ECO:0007669"/>
    <property type="project" value="UniProtKB-ARBA"/>
</dbReference>
<dbReference type="GO" id="GO:0045476">
    <property type="term" value="P:nurse cell apoptotic process"/>
    <property type="evidence" value="ECO:0007669"/>
    <property type="project" value="UniProtKB-ARBA"/>
</dbReference>
<keyword evidence="4" id="KW-0539">Nucleus</keyword>
<gene>
    <name evidence="8" type="ORF">MNOR_LOCUS19691</name>
</gene>
<dbReference type="SMART" id="SM00225">
    <property type="entry name" value="BTB"/>
    <property type="match status" value="1"/>
</dbReference>
<keyword evidence="3" id="KW-0524">Neurogenesis</keyword>